<dbReference type="InterPro" id="IPR010730">
    <property type="entry name" value="HET"/>
</dbReference>
<dbReference type="PROSITE" id="PS50294">
    <property type="entry name" value="WD_REPEATS_REGION"/>
    <property type="match status" value="9"/>
</dbReference>
<dbReference type="InterPro" id="IPR027417">
    <property type="entry name" value="P-loop_NTPase"/>
</dbReference>
<dbReference type="InterPro" id="IPR019775">
    <property type="entry name" value="WD40_repeat_CS"/>
</dbReference>
<keyword evidence="1 6" id="KW-0853">WD repeat</keyword>
<protein>
    <recommendedName>
        <fullName evidence="4">Mitochondrial division protein 1</fullName>
    </recommendedName>
</protein>
<reference evidence="10" key="2">
    <citation type="submission" date="2015-01" db="EMBL/GenBank/DDBJ databases">
        <title>Evolutionary Origins and Diversification of the Mycorrhizal Mutualists.</title>
        <authorList>
            <consortium name="DOE Joint Genome Institute"/>
            <consortium name="Mycorrhizal Genomics Consortium"/>
            <person name="Kohler A."/>
            <person name="Kuo A."/>
            <person name="Nagy L.G."/>
            <person name="Floudas D."/>
            <person name="Copeland A."/>
            <person name="Barry K.W."/>
            <person name="Cichocki N."/>
            <person name="Veneault-Fourrey C."/>
            <person name="LaButti K."/>
            <person name="Lindquist E.A."/>
            <person name="Lipzen A."/>
            <person name="Lundell T."/>
            <person name="Morin E."/>
            <person name="Murat C."/>
            <person name="Riley R."/>
            <person name="Ohm R."/>
            <person name="Sun H."/>
            <person name="Tunlid A."/>
            <person name="Henrissat B."/>
            <person name="Grigoriev I.V."/>
            <person name="Hibbett D.S."/>
            <person name="Martin F."/>
        </authorList>
    </citation>
    <scope>NUCLEOTIDE SEQUENCE [LARGE SCALE GENOMIC DNA]</scope>
    <source>
        <strain evidence="10">Zn</strain>
    </source>
</reference>
<feature type="repeat" description="WD" evidence="6">
    <location>
        <begin position="1149"/>
        <end position="1190"/>
    </location>
</feature>
<dbReference type="CDD" id="cd00200">
    <property type="entry name" value="WD40"/>
    <property type="match status" value="1"/>
</dbReference>
<keyword evidence="10" id="KW-1185">Reference proteome</keyword>
<feature type="repeat" description="WD" evidence="6">
    <location>
        <begin position="1063"/>
        <end position="1104"/>
    </location>
</feature>
<dbReference type="PROSITE" id="PS00678">
    <property type="entry name" value="WD_REPEATS_1"/>
    <property type="match status" value="8"/>
</dbReference>
<dbReference type="PRINTS" id="PR00320">
    <property type="entry name" value="GPROTEINBRPT"/>
</dbReference>
<reference evidence="9 10" key="1">
    <citation type="submission" date="2014-04" db="EMBL/GenBank/DDBJ databases">
        <authorList>
            <consortium name="DOE Joint Genome Institute"/>
            <person name="Kuo A."/>
            <person name="Martino E."/>
            <person name="Perotto S."/>
            <person name="Kohler A."/>
            <person name="Nagy L.G."/>
            <person name="Floudas D."/>
            <person name="Copeland A."/>
            <person name="Barry K.W."/>
            <person name="Cichocki N."/>
            <person name="Veneault-Fourrey C."/>
            <person name="LaButti K."/>
            <person name="Lindquist E.A."/>
            <person name="Lipzen A."/>
            <person name="Lundell T."/>
            <person name="Morin E."/>
            <person name="Murat C."/>
            <person name="Sun H."/>
            <person name="Tunlid A."/>
            <person name="Henrissat B."/>
            <person name="Grigoriev I.V."/>
            <person name="Hibbett D.S."/>
            <person name="Martin F."/>
            <person name="Nordberg H.P."/>
            <person name="Cantor M.N."/>
            <person name="Hua S.X."/>
        </authorList>
    </citation>
    <scope>NUCLEOTIDE SEQUENCE [LARGE SCALE GENOMIC DNA]</scope>
    <source>
        <strain evidence="9 10">Zn</strain>
    </source>
</reference>
<comment type="similarity">
    <text evidence="3">Belongs to the WD repeat MDV1/CAF4 family.</text>
</comment>
<gene>
    <name evidence="9" type="ORF">OIDMADRAFT_132797</name>
</gene>
<dbReference type="InParanoid" id="A0A0C3GXR5"/>
<evidence type="ECO:0000256" key="3">
    <source>
        <dbReference type="ARBA" id="ARBA00038415"/>
    </source>
</evidence>
<feature type="repeat" description="WD" evidence="6">
    <location>
        <begin position="982"/>
        <end position="1023"/>
    </location>
</feature>
<name>A0A0C3GXR5_OIDMZ</name>
<dbReference type="Pfam" id="PF24883">
    <property type="entry name" value="NPHP3_N"/>
    <property type="match status" value="1"/>
</dbReference>
<feature type="repeat" description="WD" evidence="6">
    <location>
        <begin position="885"/>
        <end position="926"/>
    </location>
</feature>
<dbReference type="PANTHER" id="PTHR22847:SF637">
    <property type="entry name" value="WD REPEAT DOMAIN 5B"/>
    <property type="match status" value="1"/>
</dbReference>
<feature type="repeat" description="WD" evidence="6">
    <location>
        <begin position="843"/>
        <end position="884"/>
    </location>
</feature>
<dbReference type="PROSITE" id="PS50082">
    <property type="entry name" value="WD_REPEATS_2"/>
    <property type="match status" value="9"/>
</dbReference>
<dbReference type="Pfam" id="PF06985">
    <property type="entry name" value="HET"/>
    <property type="match status" value="1"/>
</dbReference>
<feature type="domain" description="Heterokaryon incompatibility" evidence="7">
    <location>
        <begin position="28"/>
        <end position="148"/>
    </location>
</feature>
<dbReference type="InterPro" id="IPR020472">
    <property type="entry name" value="WD40_PAC1"/>
</dbReference>
<dbReference type="InterPro" id="IPR015943">
    <property type="entry name" value="WD40/YVTN_repeat-like_dom_sf"/>
</dbReference>
<feature type="repeat" description="WD" evidence="6">
    <location>
        <begin position="1030"/>
        <end position="1062"/>
    </location>
</feature>
<proteinExistence type="inferred from homology"/>
<dbReference type="GO" id="GO:0005634">
    <property type="term" value="C:nucleus"/>
    <property type="evidence" value="ECO:0007669"/>
    <property type="project" value="TreeGrafter"/>
</dbReference>
<evidence type="ECO:0000256" key="6">
    <source>
        <dbReference type="PROSITE-ProRule" id="PRU00221"/>
    </source>
</evidence>
<dbReference type="InterPro" id="IPR056884">
    <property type="entry name" value="NPHP3-like_N"/>
</dbReference>
<evidence type="ECO:0000259" key="8">
    <source>
        <dbReference type="Pfam" id="PF24883"/>
    </source>
</evidence>
<evidence type="ECO:0000256" key="5">
    <source>
        <dbReference type="ARBA" id="ARBA00043913"/>
    </source>
</evidence>
<dbReference type="InterPro" id="IPR011047">
    <property type="entry name" value="Quinoprotein_ADH-like_sf"/>
</dbReference>
<dbReference type="SUPFAM" id="SSF52540">
    <property type="entry name" value="P-loop containing nucleoside triphosphate hydrolases"/>
    <property type="match status" value="1"/>
</dbReference>
<evidence type="ECO:0000256" key="2">
    <source>
        <dbReference type="ARBA" id="ARBA00022737"/>
    </source>
</evidence>
<keyword evidence="2" id="KW-0677">Repeat</keyword>
<dbReference type="PANTHER" id="PTHR22847">
    <property type="entry name" value="WD40 REPEAT PROTEIN"/>
    <property type="match status" value="1"/>
</dbReference>
<dbReference type="SMART" id="SM00320">
    <property type="entry name" value="WD40"/>
    <property type="match status" value="9"/>
</dbReference>
<dbReference type="SUPFAM" id="SSF50998">
    <property type="entry name" value="Quinoprotein alcohol dehydrogenase-like"/>
    <property type="match status" value="1"/>
</dbReference>
<feature type="repeat" description="WD" evidence="6">
    <location>
        <begin position="1105"/>
        <end position="1137"/>
    </location>
</feature>
<evidence type="ECO:0000313" key="9">
    <source>
        <dbReference type="EMBL" id="KIM96029.1"/>
    </source>
</evidence>
<dbReference type="Gene3D" id="2.130.10.10">
    <property type="entry name" value="YVTN repeat-like/Quinoprotein amine dehydrogenase"/>
    <property type="match status" value="5"/>
</dbReference>
<evidence type="ECO:0000256" key="4">
    <source>
        <dbReference type="ARBA" id="ARBA00039789"/>
    </source>
</evidence>
<dbReference type="InterPro" id="IPR036322">
    <property type="entry name" value="WD40_repeat_dom_sf"/>
</dbReference>
<evidence type="ECO:0000259" key="7">
    <source>
        <dbReference type="Pfam" id="PF06985"/>
    </source>
</evidence>
<feature type="domain" description="Nephrocystin 3-like N-terminal" evidence="8">
    <location>
        <begin position="286"/>
        <end position="444"/>
    </location>
</feature>
<dbReference type="SUPFAM" id="SSF50978">
    <property type="entry name" value="WD40 repeat-like"/>
    <property type="match status" value="1"/>
</dbReference>
<feature type="repeat" description="WD" evidence="6">
    <location>
        <begin position="927"/>
        <end position="968"/>
    </location>
</feature>
<sequence>MRLLERSSSAGKFILTKDFIDDDEVPPYAILSHTWVEGEEVTFDDLTNDAGKDKFGYEKIRFCGERARRDGLQYFWVDTCCINKANFTELSQAINSMFQWYQNATKCYVYLSDVSTTKQKSSDQSSNFSWESAFRVSRWFTRGWTLQELLAPGSVEFFSREGTWLGNKEILERQICEITGIPGQALQGTPLPVFGVDERMSWAKHRRTMRKEDEAYSLLGIFNVHIPLIYGEGRDNALARLREVIDKPSKGFNRLPYVAEASFNSYTKQHQPTCLPDTRVDLLRTIYDWANRHDEMCIFWLSGLAGTGKSTIARTVARKYFEKKRLGASFFFQRNGGDVGHAGKFCTTIAMQLANHVPTLREDICDAISNYSDIASLSLHDQWRQLVLKPLSKLDGNSCLSGYILVIDALDECDNDKNVQIILQLLAEVRLLDRVRLRVFLTSRPEVPIRYGYYQLPENERYNIVLHNISPSIIEHDISIFLEYHLRLVGAEHAQDAGWPGAEVIKTLAHNAGGLFIWAATACRFIREGLFADERLRILLQGDVSATATPEEHLNEIYITVLQNSIQPAFSQQDKDRFCGILRDILGSIVALSSPLPVNSLSRLLVTPKHRVDRILKDLHAILEIPEHSTLPLRLHHPSFRDFLLSKERCRDLSFWVDEKQAHQTLVERCIQLMSGCLKQGICGVDAPGVLATDLDSSQVRLHLPPEVQYACLYWVEHLYKSGIQLNDNDQVHKFLRMHFLQWLEALSWMRRISEAILTMLRLESIALTFDCPHLYAFIHDMRRFALYGRSAIEQAPLQAYCSALIFAPTRSIVKKQFADNMPKWMRRLSKVKEEWSASLITLEGHTHWVRAVAFSPRGTLLASASADNTVRLWDTSTGAALNILEGHTHWVNSITFSHDGTLLASASSDTTIRLWDVATGATLSILEGHTHWVNSIAFSHDGALLVSVSSDDTIRLWDVATGTSRHTIRLWDMATKTLRMLNTESYTVHSVAFSHDSALLASASSDNTVRLWDVATGTVRNTLEDWSRSVAFSHDSALLASASSDDNVRLWDVATGTLRNTLKGHIDWVRSVAFSHDSALLSSASSDTTVRLWDVATGAALNTLEGHTGGVRSVAFSPDGGLLASASIDSTVRLWDATIGASAAINTLGSHTDWVNSVVFSHDGTLLASASSDATIKLWDVATGAMLRTLEGHTGWVKLVVFSYGGTLLASASDDNTVRLWNVATGAALKTMTHSFVDFFSFSSDGLFLETSCGRLPLESLEGHYPLDISPPQPIPRSQLSLDEYWVVRNSEKLLWLPPEYRGNCSAFGGNILALGHADGRITFMEFG</sequence>
<dbReference type="GO" id="GO:1990234">
    <property type="term" value="C:transferase complex"/>
    <property type="evidence" value="ECO:0007669"/>
    <property type="project" value="UniProtKB-ARBA"/>
</dbReference>
<dbReference type="EMBL" id="KN832885">
    <property type="protein sequence ID" value="KIM96029.1"/>
    <property type="molecule type" value="Genomic_DNA"/>
</dbReference>
<dbReference type="HOGENOM" id="CLU_000288_6_16_1"/>
<comment type="function">
    <text evidence="5">Involved in mitochondrial fission. Acts as an adapter protein required to form mitochondrial fission complexes. Formation of these complexes is required to promote constriction and fission of the mitochondrial compartment at a late step in mitochondrial division.</text>
</comment>
<evidence type="ECO:0000313" key="10">
    <source>
        <dbReference type="Proteomes" id="UP000054321"/>
    </source>
</evidence>
<dbReference type="STRING" id="913774.A0A0C3GXR5"/>
<dbReference type="Gene3D" id="3.40.50.300">
    <property type="entry name" value="P-loop containing nucleotide triphosphate hydrolases"/>
    <property type="match status" value="1"/>
</dbReference>
<dbReference type="Pfam" id="PF00400">
    <property type="entry name" value="WD40"/>
    <property type="match status" value="9"/>
</dbReference>
<organism evidence="9 10">
    <name type="scientific">Oidiodendron maius (strain Zn)</name>
    <dbReference type="NCBI Taxonomy" id="913774"/>
    <lineage>
        <taxon>Eukaryota</taxon>
        <taxon>Fungi</taxon>
        <taxon>Dikarya</taxon>
        <taxon>Ascomycota</taxon>
        <taxon>Pezizomycotina</taxon>
        <taxon>Leotiomycetes</taxon>
        <taxon>Leotiomycetes incertae sedis</taxon>
        <taxon>Myxotrichaceae</taxon>
        <taxon>Oidiodendron</taxon>
    </lineage>
</organism>
<dbReference type="Proteomes" id="UP000054321">
    <property type="component" value="Unassembled WGS sequence"/>
</dbReference>
<evidence type="ECO:0000256" key="1">
    <source>
        <dbReference type="ARBA" id="ARBA00022574"/>
    </source>
</evidence>
<dbReference type="InterPro" id="IPR001680">
    <property type="entry name" value="WD40_rpt"/>
</dbReference>
<dbReference type="OrthoDB" id="674604at2759"/>
<accession>A0A0C3GXR5</accession>
<feature type="repeat" description="WD" evidence="6">
    <location>
        <begin position="1191"/>
        <end position="1232"/>
    </location>
</feature>